<name>A0A699V025_TANCI</name>
<proteinExistence type="predicted"/>
<protein>
    <submittedName>
        <fullName evidence="1">Uncharacterized protein</fullName>
    </submittedName>
</protein>
<feature type="non-terminal residue" evidence="1">
    <location>
        <position position="1"/>
    </location>
</feature>
<sequence length="90" mass="10371">LLKIDPDLLTKDIEGFKTYEEYKDDLIYKSNKDMPWVHEKPWTNYRALNEPTPVNIVANLSIIKLDVRCGLLMAGEKMDTIIDGTCLKLT</sequence>
<dbReference type="EMBL" id="BKCJ011377156">
    <property type="protein sequence ID" value="GFD27453.1"/>
    <property type="molecule type" value="Genomic_DNA"/>
</dbReference>
<gene>
    <name evidence="1" type="ORF">Tci_899422</name>
</gene>
<evidence type="ECO:0000313" key="1">
    <source>
        <dbReference type="EMBL" id="GFD27453.1"/>
    </source>
</evidence>
<dbReference type="AlphaFoldDB" id="A0A699V025"/>
<accession>A0A699V025</accession>
<reference evidence="1" key="1">
    <citation type="journal article" date="2019" name="Sci. Rep.">
        <title>Draft genome of Tanacetum cinerariifolium, the natural source of mosquito coil.</title>
        <authorList>
            <person name="Yamashiro T."/>
            <person name="Shiraishi A."/>
            <person name="Satake H."/>
            <person name="Nakayama K."/>
        </authorList>
    </citation>
    <scope>NUCLEOTIDE SEQUENCE</scope>
</reference>
<comment type="caution">
    <text evidence="1">The sequence shown here is derived from an EMBL/GenBank/DDBJ whole genome shotgun (WGS) entry which is preliminary data.</text>
</comment>
<organism evidence="1">
    <name type="scientific">Tanacetum cinerariifolium</name>
    <name type="common">Dalmatian daisy</name>
    <name type="synonym">Chrysanthemum cinerariifolium</name>
    <dbReference type="NCBI Taxonomy" id="118510"/>
    <lineage>
        <taxon>Eukaryota</taxon>
        <taxon>Viridiplantae</taxon>
        <taxon>Streptophyta</taxon>
        <taxon>Embryophyta</taxon>
        <taxon>Tracheophyta</taxon>
        <taxon>Spermatophyta</taxon>
        <taxon>Magnoliopsida</taxon>
        <taxon>eudicotyledons</taxon>
        <taxon>Gunneridae</taxon>
        <taxon>Pentapetalae</taxon>
        <taxon>asterids</taxon>
        <taxon>campanulids</taxon>
        <taxon>Asterales</taxon>
        <taxon>Asteraceae</taxon>
        <taxon>Asteroideae</taxon>
        <taxon>Anthemideae</taxon>
        <taxon>Anthemidinae</taxon>
        <taxon>Tanacetum</taxon>
    </lineage>
</organism>